<dbReference type="AlphaFoldDB" id="A0A0E0QHN3"/>
<dbReference type="EnsemblPlants" id="ORUFI08G12710.1">
    <property type="protein sequence ID" value="ORUFI08G12710.1"/>
    <property type="gene ID" value="ORUFI08G12710"/>
</dbReference>
<dbReference type="HOGENOM" id="CLU_057952_0_0_1"/>
<accession>A0A0E0QHN3</accession>
<evidence type="ECO:0000256" key="1">
    <source>
        <dbReference type="SAM" id="MobiDB-lite"/>
    </source>
</evidence>
<sequence length="399" mass="42898">MRRPGGSAGLAERLAGAVGHPLTPPVFTPLLLWLLGRGALFLLARLGSWGLVDEAGESGKLSMSMRRRGSSRRHNNEGGERRSEAGREAREMVVEQPMIPRETPLQEPLIFAAAVDPCGGDGGTVDHLFLHVLSGDVPRERIPLHPARPSRSLPSPATSASSRDPSQFGRIDSGDLPRPAPVAPGEAVLHPPPRLRIPAPRVSSSAFSRLLDATADRGLSELAVCLHRNGFLPKNLLSIRSLTVVSLNSCGLPRRLWRNGRWATQAVRAASGNPSNHSNSHLIGGYAATSLGRWCLVSTFGGGGHGRRMDHTAMSLDWVRKEEDREIGEETWVPAVLLGHVRLSRAAGRPAARDGEGGGGADEGDGQAEELACSAQRRVAGERRNVKRGRGRRGRRKRV</sequence>
<organism evidence="2 3">
    <name type="scientific">Oryza rufipogon</name>
    <name type="common">Brownbeard rice</name>
    <name type="synonym">Asian wild rice</name>
    <dbReference type="NCBI Taxonomy" id="4529"/>
    <lineage>
        <taxon>Eukaryota</taxon>
        <taxon>Viridiplantae</taxon>
        <taxon>Streptophyta</taxon>
        <taxon>Embryophyta</taxon>
        <taxon>Tracheophyta</taxon>
        <taxon>Spermatophyta</taxon>
        <taxon>Magnoliopsida</taxon>
        <taxon>Liliopsida</taxon>
        <taxon>Poales</taxon>
        <taxon>Poaceae</taxon>
        <taxon>BOP clade</taxon>
        <taxon>Oryzoideae</taxon>
        <taxon>Oryzeae</taxon>
        <taxon>Oryzinae</taxon>
        <taxon>Oryza</taxon>
    </lineage>
</organism>
<dbReference type="Proteomes" id="UP000008022">
    <property type="component" value="Unassembled WGS sequence"/>
</dbReference>
<feature type="region of interest" description="Disordered" evidence="1">
    <location>
        <begin position="60"/>
        <end position="89"/>
    </location>
</feature>
<keyword evidence="3" id="KW-1185">Reference proteome</keyword>
<reference evidence="2" key="2">
    <citation type="submission" date="2015-06" db="UniProtKB">
        <authorList>
            <consortium name="EnsemblPlants"/>
        </authorList>
    </citation>
    <scope>IDENTIFICATION</scope>
</reference>
<feature type="compositionally biased region" description="Basic residues" evidence="1">
    <location>
        <begin position="385"/>
        <end position="399"/>
    </location>
</feature>
<reference evidence="3" key="1">
    <citation type="submission" date="2013-06" db="EMBL/GenBank/DDBJ databases">
        <authorList>
            <person name="Zhao Q."/>
        </authorList>
    </citation>
    <scope>NUCLEOTIDE SEQUENCE</scope>
    <source>
        <strain evidence="3">cv. W1943</strain>
    </source>
</reference>
<name>A0A0E0QHN3_ORYRU</name>
<feature type="compositionally biased region" description="Low complexity" evidence="1">
    <location>
        <begin position="147"/>
        <end position="163"/>
    </location>
</feature>
<proteinExistence type="predicted"/>
<feature type="region of interest" description="Disordered" evidence="1">
    <location>
        <begin position="347"/>
        <end position="399"/>
    </location>
</feature>
<feature type="region of interest" description="Disordered" evidence="1">
    <location>
        <begin position="141"/>
        <end position="195"/>
    </location>
</feature>
<dbReference type="STRING" id="4529.A0A0E0QHN3"/>
<protein>
    <submittedName>
        <fullName evidence="2">Uncharacterized protein</fullName>
    </submittedName>
</protein>
<feature type="compositionally biased region" description="Basic and acidic residues" evidence="1">
    <location>
        <begin position="74"/>
        <end position="89"/>
    </location>
</feature>
<evidence type="ECO:0000313" key="3">
    <source>
        <dbReference type="Proteomes" id="UP000008022"/>
    </source>
</evidence>
<evidence type="ECO:0000313" key="2">
    <source>
        <dbReference type="EnsemblPlants" id="ORUFI08G12710.1"/>
    </source>
</evidence>
<dbReference type="Gramene" id="ORUFI08G12710.1">
    <property type="protein sequence ID" value="ORUFI08G12710.1"/>
    <property type="gene ID" value="ORUFI08G12710"/>
</dbReference>